<name>A0AAV6IAQ5_9ERIC</name>
<dbReference type="Proteomes" id="UP000823749">
    <property type="component" value="Chromosome 11"/>
</dbReference>
<organism evidence="1 2">
    <name type="scientific">Rhododendron griersonianum</name>
    <dbReference type="NCBI Taxonomy" id="479676"/>
    <lineage>
        <taxon>Eukaryota</taxon>
        <taxon>Viridiplantae</taxon>
        <taxon>Streptophyta</taxon>
        <taxon>Embryophyta</taxon>
        <taxon>Tracheophyta</taxon>
        <taxon>Spermatophyta</taxon>
        <taxon>Magnoliopsida</taxon>
        <taxon>eudicotyledons</taxon>
        <taxon>Gunneridae</taxon>
        <taxon>Pentapetalae</taxon>
        <taxon>asterids</taxon>
        <taxon>Ericales</taxon>
        <taxon>Ericaceae</taxon>
        <taxon>Ericoideae</taxon>
        <taxon>Rhodoreae</taxon>
        <taxon>Rhododendron</taxon>
    </lineage>
</organism>
<gene>
    <name evidence="1" type="ORF">RHGRI_032032</name>
</gene>
<reference evidence="1" key="1">
    <citation type="submission" date="2020-08" db="EMBL/GenBank/DDBJ databases">
        <title>Plant Genome Project.</title>
        <authorList>
            <person name="Zhang R.-G."/>
        </authorList>
    </citation>
    <scope>NUCLEOTIDE SEQUENCE</scope>
    <source>
        <strain evidence="1">WSP0</strain>
        <tissue evidence="1">Leaf</tissue>
    </source>
</reference>
<accession>A0AAV6IAQ5</accession>
<keyword evidence="2" id="KW-1185">Reference proteome</keyword>
<dbReference type="AlphaFoldDB" id="A0AAV6IAQ5"/>
<protein>
    <submittedName>
        <fullName evidence="1">Uncharacterized protein</fullName>
    </submittedName>
</protein>
<evidence type="ECO:0000313" key="1">
    <source>
        <dbReference type="EMBL" id="KAG5525591.1"/>
    </source>
</evidence>
<comment type="caution">
    <text evidence="1">The sequence shown here is derived from an EMBL/GenBank/DDBJ whole genome shotgun (WGS) entry which is preliminary data.</text>
</comment>
<dbReference type="EMBL" id="JACTNZ010000011">
    <property type="protein sequence ID" value="KAG5525591.1"/>
    <property type="molecule type" value="Genomic_DNA"/>
</dbReference>
<proteinExistence type="predicted"/>
<sequence>MWLVTLLHWWKGVNLKVKHKVIWDSIPFAVIWTVWNTRNQLVFDNKGVLNLDGNYNAVTNGDMPTTLLKDGSSRKVVAPREAVINSNAIAQEAEDQSIVGDSLAINTQPIGNEEQVGVPVEQSLEQFEVNHSQGIVQNPEVQTALEYATNEEIVNNEQVKDKPNEGIVGTVRSWGCGQQKAKQLSRFESFKEAEATSKKLGVIHHESDEELVNRMVQFKIEEQKNKYQLSSKKKLKRSSVGGNLKLGSSDVKKRNVRKLVLDKKPEVLLIQESKLEAVDSFLVQRLWYDAEFEVAAVGAEACYDLKEYSMDDIKRCIQGIRKLKICQSGRRRWGLRIFDTAINSRPVVKVAVDDRDFLAKSKPCWVVLQMIGISFSYDIVISLSCCLWDAVEDWNSCSLILHPTVP</sequence>
<evidence type="ECO:0000313" key="2">
    <source>
        <dbReference type="Proteomes" id="UP000823749"/>
    </source>
</evidence>